<feature type="compositionally biased region" description="Basic and acidic residues" evidence="1">
    <location>
        <begin position="40"/>
        <end position="55"/>
    </location>
</feature>
<reference evidence="2 3" key="1">
    <citation type="journal article" date="2014" name="Mol. Plant">
        <title>Chromosome Scale Genome Assembly and Transcriptome Profiling of Nannochloropsis gaditana in Nitrogen Depletion.</title>
        <authorList>
            <person name="Corteggiani Carpinelli E."/>
            <person name="Telatin A."/>
            <person name="Vitulo N."/>
            <person name="Forcato C."/>
            <person name="D'Angelo M."/>
            <person name="Schiavon R."/>
            <person name="Vezzi A."/>
            <person name="Giacometti G.M."/>
            <person name="Morosinotto T."/>
            <person name="Valle G."/>
        </authorList>
    </citation>
    <scope>NUCLEOTIDE SEQUENCE [LARGE SCALE GENOMIC DNA]</scope>
    <source>
        <strain evidence="2 3">B-31</strain>
    </source>
</reference>
<evidence type="ECO:0000256" key="1">
    <source>
        <dbReference type="SAM" id="MobiDB-lite"/>
    </source>
</evidence>
<name>W7THL0_9STRA</name>
<gene>
    <name evidence="2" type="ORF">Naga_100045g2</name>
</gene>
<protein>
    <submittedName>
        <fullName evidence="2">Uncharacterized protein</fullName>
    </submittedName>
</protein>
<dbReference type="AlphaFoldDB" id="W7THL0"/>
<keyword evidence="3" id="KW-1185">Reference proteome</keyword>
<organism evidence="2 3">
    <name type="scientific">Nannochloropsis gaditana</name>
    <dbReference type="NCBI Taxonomy" id="72520"/>
    <lineage>
        <taxon>Eukaryota</taxon>
        <taxon>Sar</taxon>
        <taxon>Stramenopiles</taxon>
        <taxon>Ochrophyta</taxon>
        <taxon>Eustigmatophyceae</taxon>
        <taxon>Eustigmatales</taxon>
        <taxon>Monodopsidaceae</taxon>
        <taxon>Nannochloropsis</taxon>
    </lineage>
</organism>
<feature type="region of interest" description="Disordered" evidence="1">
    <location>
        <begin position="27"/>
        <end position="55"/>
    </location>
</feature>
<dbReference type="Proteomes" id="UP000019335">
    <property type="component" value="Chromosome 8"/>
</dbReference>
<accession>W7THL0</accession>
<dbReference type="EMBL" id="AZIL01000644">
    <property type="protein sequence ID" value="EWM26470.1"/>
    <property type="molecule type" value="Genomic_DNA"/>
</dbReference>
<evidence type="ECO:0000313" key="2">
    <source>
        <dbReference type="EMBL" id="EWM26470.1"/>
    </source>
</evidence>
<evidence type="ECO:0000313" key="3">
    <source>
        <dbReference type="Proteomes" id="UP000019335"/>
    </source>
</evidence>
<proteinExistence type="predicted"/>
<sequence length="123" mass="14105">MRTWQFSLTYVNIPFLSYAAREQRGARPEAILSDRPGPTHGREPTRLPECRRSSKNNEKSMINTLIIPLLTLASQNQQQRIAVFRSTSSAEILVHRVRDSIWMKIQVLLGELGNSQIDTTDRK</sequence>
<comment type="caution">
    <text evidence="2">The sequence shown here is derived from an EMBL/GenBank/DDBJ whole genome shotgun (WGS) entry which is preliminary data.</text>
</comment>